<organism evidence="3 4">
    <name type="scientific">Glycomyces harbinensis</name>
    <dbReference type="NCBI Taxonomy" id="58114"/>
    <lineage>
        <taxon>Bacteria</taxon>
        <taxon>Bacillati</taxon>
        <taxon>Actinomycetota</taxon>
        <taxon>Actinomycetes</taxon>
        <taxon>Glycomycetales</taxon>
        <taxon>Glycomycetaceae</taxon>
        <taxon>Glycomyces</taxon>
    </lineage>
</organism>
<evidence type="ECO:0000256" key="1">
    <source>
        <dbReference type="SAM" id="MobiDB-lite"/>
    </source>
</evidence>
<feature type="region of interest" description="Disordered" evidence="1">
    <location>
        <begin position="1"/>
        <end position="78"/>
    </location>
</feature>
<protein>
    <recommendedName>
        <fullName evidence="5">DUF4245 domain-containing protein</fullName>
    </recommendedName>
</protein>
<accession>A0A1G7CAH7</accession>
<reference evidence="4" key="1">
    <citation type="submission" date="2016-10" db="EMBL/GenBank/DDBJ databases">
        <authorList>
            <person name="Varghese N."/>
            <person name="Submissions S."/>
        </authorList>
    </citation>
    <scope>NUCLEOTIDE SEQUENCE [LARGE SCALE GENOMIC DNA]</scope>
    <source>
        <strain evidence="4">CGMCC 4.3516</strain>
    </source>
</reference>
<feature type="transmembrane region" description="Helical" evidence="2">
    <location>
        <begin position="83"/>
        <end position="104"/>
    </location>
</feature>
<evidence type="ECO:0000256" key="2">
    <source>
        <dbReference type="SAM" id="Phobius"/>
    </source>
</evidence>
<dbReference type="RefSeq" id="WP_177155080.1">
    <property type="nucleotide sequence ID" value="NZ_FNAD01000019.1"/>
</dbReference>
<keyword evidence="4" id="KW-1185">Reference proteome</keyword>
<gene>
    <name evidence="3" type="ORF">SAMN05216270_11955</name>
</gene>
<evidence type="ECO:0000313" key="3">
    <source>
        <dbReference type="EMBL" id="SDE36374.1"/>
    </source>
</evidence>
<sequence length="241" mass="24472">MSTEEVKVEAGTAAETAPEVDGGPGGSPGSAPDAAPGTARGTADGTSGGARNGTADDAPGGDAAARAEAAKSSRPKQRRMRDMALSLAVLLIPIGLFYVGWNWVASDRQVSVVDTTEHYATAASLGLTVIEPQLGEDWQTISTDLAVEGEFVTLRTGWYSPEGDGLQLAQTTGPIEDVNEELTGAGTPVESGGVSWASYELSSGEAWVAELAGATVVLTAEPDGVNELPDLAEGVAEAVDG</sequence>
<dbReference type="Pfam" id="PF14030">
    <property type="entry name" value="DUF4245"/>
    <property type="match status" value="1"/>
</dbReference>
<dbReference type="AlphaFoldDB" id="A0A1G7CAH7"/>
<keyword evidence="2" id="KW-1133">Transmembrane helix</keyword>
<evidence type="ECO:0000313" key="4">
    <source>
        <dbReference type="Proteomes" id="UP000198949"/>
    </source>
</evidence>
<evidence type="ECO:0008006" key="5">
    <source>
        <dbReference type="Google" id="ProtNLM"/>
    </source>
</evidence>
<name>A0A1G7CAH7_9ACTN</name>
<proteinExistence type="predicted"/>
<dbReference type="InterPro" id="IPR025339">
    <property type="entry name" value="DUF4245"/>
</dbReference>
<feature type="compositionally biased region" description="Low complexity" evidence="1">
    <location>
        <begin position="53"/>
        <end position="67"/>
    </location>
</feature>
<keyword evidence="2" id="KW-0812">Transmembrane</keyword>
<keyword evidence="2" id="KW-0472">Membrane</keyword>
<dbReference type="EMBL" id="FNAD01000019">
    <property type="protein sequence ID" value="SDE36374.1"/>
    <property type="molecule type" value="Genomic_DNA"/>
</dbReference>
<dbReference type="Proteomes" id="UP000198949">
    <property type="component" value="Unassembled WGS sequence"/>
</dbReference>